<gene>
    <name evidence="2" type="ORF">JOE21_001649</name>
</gene>
<evidence type="ECO:0000313" key="2">
    <source>
        <dbReference type="EMBL" id="MDR6225651.1"/>
    </source>
</evidence>
<keyword evidence="1" id="KW-0472">Membrane</keyword>
<reference evidence="2 3" key="1">
    <citation type="submission" date="2023-07" db="EMBL/GenBank/DDBJ databases">
        <title>Genomic Encyclopedia of Type Strains, Phase IV (KMG-IV): sequencing the most valuable type-strain genomes for metagenomic binning, comparative biology and taxonomic classification.</title>
        <authorList>
            <person name="Goeker M."/>
        </authorList>
    </citation>
    <scope>NUCLEOTIDE SEQUENCE [LARGE SCALE GENOMIC DNA]</scope>
    <source>
        <strain evidence="2 3">DSM 45903</strain>
    </source>
</reference>
<feature type="transmembrane region" description="Helical" evidence="1">
    <location>
        <begin position="12"/>
        <end position="31"/>
    </location>
</feature>
<dbReference type="Proteomes" id="UP001185012">
    <property type="component" value="Unassembled WGS sequence"/>
</dbReference>
<proteinExistence type="predicted"/>
<organism evidence="2 3">
    <name type="scientific">Desmospora profundinema</name>
    <dbReference type="NCBI Taxonomy" id="1571184"/>
    <lineage>
        <taxon>Bacteria</taxon>
        <taxon>Bacillati</taxon>
        <taxon>Bacillota</taxon>
        <taxon>Bacilli</taxon>
        <taxon>Bacillales</taxon>
        <taxon>Thermoactinomycetaceae</taxon>
        <taxon>Desmospora</taxon>
    </lineage>
</organism>
<protein>
    <submittedName>
        <fullName evidence="2">Uncharacterized protein</fullName>
    </submittedName>
</protein>
<keyword evidence="1" id="KW-0812">Transmembrane</keyword>
<name>A0ABU1ILT2_9BACL</name>
<keyword evidence="1" id="KW-1133">Transmembrane helix</keyword>
<dbReference type="EMBL" id="JAVDQG010000003">
    <property type="protein sequence ID" value="MDR6225651.1"/>
    <property type="molecule type" value="Genomic_DNA"/>
</dbReference>
<keyword evidence="3" id="KW-1185">Reference proteome</keyword>
<sequence>MNAFDKQENWLFWTVIIIAAIFSFAFLGRIFR</sequence>
<evidence type="ECO:0000313" key="3">
    <source>
        <dbReference type="Proteomes" id="UP001185012"/>
    </source>
</evidence>
<evidence type="ECO:0000256" key="1">
    <source>
        <dbReference type="SAM" id="Phobius"/>
    </source>
</evidence>
<accession>A0ABU1ILT2</accession>
<comment type="caution">
    <text evidence="2">The sequence shown here is derived from an EMBL/GenBank/DDBJ whole genome shotgun (WGS) entry which is preliminary data.</text>
</comment>